<feature type="binding site" evidence="8">
    <location>
        <position position="5"/>
    </location>
    <ligand>
        <name>Mg(2+)</name>
        <dbReference type="ChEBI" id="CHEBI:18420"/>
    </ligand>
</feature>
<evidence type="ECO:0000256" key="2">
    <source>
        <dbReference type="ARBA" id="ARBA00022649"/>
    </source>
</evidence>
<dbReference type="GO" id="GO:0000287">
    <property type="term" value="F:magnesium ion binding"/>
    <property type="evidence" value="ECO:0007669"/>
    <property type="project" value="UniProtKB-UniRule"/>
</dbReference>
<evidence type="ECO:0000256" key="7">
    <source>
        <dbReference type="ARBA" id="ARBA00038093"/>
    </source>
</evidence>
<evidence type="ECO:0000256" key="4">
    <source>
        <dbReference type="ARBA" id="ARBA00022723"/>
    </source>
</evidence>
<feature type="binding site" evidence="8">
    <location>
        <position position="102"/>
    </location>
    <ligand>
        <name>Mg(2+)</name>
        <dbReference type="ChEBI" id="CHEBI:18420"/>
    </ligand>
</feature>
<keyword evidence="3 8" id="KW-0540">Nuclease</keyword>
<evidence type="ECO:0000256" key="3">
    <source>
        <dbReference type="ARBA" id="ARBA00022722"/>
    </source>
</evidence>
<dbReference type="InterPro" id="IPR002716">
    <property type="entry name" value="PIN_dom"/>
</dbReference>
<dbReference type="KEGG" id="msl:Msil_2424"/>
<dbReference type="GO" id="GO:0016787">
    <property type="term" value="F:hydrolase activity"/>
    <property type="evidence" value="ECO:0007669"/>
    <property type="project" value="UniProtKB-KW"/>
</dbReference>
<name>B8EKI3_METSB</name>
<feature type="domain" description="PIN" evidence="9">
    <location>
        <begin position="2"/>
        <end position="127"/>
    </location>
</feature>
<dbReference type="SUPFAM" id="SSF88723">
    <property type="entry name" value="PIN domain-like"/>
    <property type="match status" value="1"/>
</dbReference>
<comment type="similarity">
    <text evidence="7 8">Belongs to the PINc/VapC protein family.</text>
</comment>
<dbReference type="AlphaFoldDB" id="B8EKI3"/>
<comment type="function">
    <text evidence="8">Toxic component of a toxin-antitoxin (TA) system. An RNase.</text>
</comment>
<dbReference type="RefSeq" id="WP_012591422.1">
    <property type="nucleotide sequence ID" value="NC_011666.1"/>
</dbReference>
<evidence type="ECO:0000256" key="1">
    <source>
        <dbReference type="ARBA" id="ARBA00001946"/>
    </source>
</evidence>
<accession>B8EKI3</accession>
<comment type="cofactor">
    <cofactor evidence="1 8">
        <name>Mg(2+)</name>
        <dbReference type="ChEBI" id="CHEBI:18420"/>
    </cofactor>
</comment>
<dbReference type="Proteomes" id="UP000002257">
    <property type="component" value="Chromosome"/>
</dbReference>
<keyword evidence="4 8" id="KW-0479">Metal-binding</keyword>
<keyword evidence="11" id="KW-1185">Reference proteome</keyword>
<evidence type="ECO:0000313" key="10">
    <source>
        <dbReference type="EMBL" id="ACK51353.1"/>
    </source>
</evidence>
<dbReference type="eggNOG" id="COG3742">
    <property type="taxonomic scope" value="Bacteria"/>
</dbReference>
<dbReference type="HOGENOM" id="CLU_144760_0_0_5"/>
<gene>
    <name evidence="8" type="primary">vapC</name>
    <name evidence="10" type="ordered locus">Msil_2424</name>
</gene>
<evidence type="ECO:0000256" key="5">
    <source>
        <dbReference type="ARBA" id="ARBA00022801"/>
    </source>
</evidence>
<dbReference type="PANTHER" id="PTHR33653">
    <property type="entry name" value="RIBONUCLEASE VAPC2"/>
    <property type="match status" value="1"/>
</dbReference>
<reference evidence="10 11" key="1">
    <citation type="journal article" date="2010" name="J. Bacteriol.">
        <title>Complete genome sequence of the aerobic facultative methanotroph Methylocella silvestris BL2.</title>
        <authorList>
            <person name="Chen Y."/>
            <person name="Crombie A."/>
            <person name="Rahman M.T."/>
            <person name="Dedysh S.N."/>
            <person name="Liesack W."/>
            <person name="Stott M.B."/>
            <person name="Alam M."/>
            <person name="Theisen A.R."/>
            <person name="Murrell J.C."/>
            <person name="Dunfield P.F."/>
        </authorList>
    </citation>
    <scope>NUCLEOTIDE SEQUENCE [LARGE SCALE GENOMIC DNA]</scope>
    <source>
        <strain evidence="11">DSM 15510 / CIP 108128 / LMG 27833 / NCIMB 13906 / BL2</strain>
    </source>
</reference>
<dbReference type="Pfam" id="PF01850">
    <property type="entry name" value="PIN"/>
    <property type="match status" value="1"/>
</dbReference>
<dbReference type="InterPro" id="IPR022907">
    <property type="entry name" value="VapC_family"/>
</dbReference>
<dbReference type="GO" id="GO:0004540">
    <property type="term" value="F:RNA nuclease activity"/>
    <property type="evidence" value="ECO:0007669"/>
    <property type="project" value="InterPro"/>
</dbReference>
<keyword evidence="2 8" id="KW-1277">Toxin-antitoxin system</keyword>
<dbReference type="STRING" id="395965.Msil_2424"/>
<dbReference type="PANTHER" id="PTHR33653:SF1">
    <property type="entry name" value="RIBONUCLEASE VAPC2"/>
    <property type="match status" value="1"/>
</dbReference>
<dbReference type="GO" id="GO:0090729">
    <property type="term" value="F:toxin activity"/>
    <property type="evidence" value="ECO:0007669"/>
    <property type="project" value="UniProtKB-KW"/>
</dbReference>
<dbReference type="InterPro" id="IPR050556">
    <property type="entry name" value="Type_II_TA_system_RNase"/>
</dbReference>
<protein>
    <recommendedName>
        <fullName evidence="8">Ribonuclease VapC</fullName>
        <shortName evidence="8">RNase VapC</shortName>
        <ecNumber evidence="8">3.1.-.-</ecNumber>
    </recommendedName>
    <alternativeName>
        <fullName evidence="8">Toxin VapC</fullName>
    </alternativeName>
</protein>
<keyword evidence="6 8" id="KW-0460">Magnesium</keyword>
<evidence type="ECO:0000256" key="8">
    <source>
        <dbReference type="HAMAP-Rule" id="MF_00265"/>
    </source>
</evidence>
<dbReference type="EC" id="3.1.-.-" evidence="8"/>
<dbReference type="EMBL" id="CP001280">
    <property type="protein sequence ID" value="ACK51353.1"/>
    <property type="molecule type" value="Genomic_DNA"/>
</dbReference>
<keyword evidence="5 8" id="KW-0378">Hydrolase</keyword>
<evidence type="ECO:0000259" key="9">
    <source>
        <dbReference type="Pfam" id="PF01850"/>
    </source>
</evidence>
<dbReference type="InterPro" id="IPR029060">
    <property type="entry name" value="PIN-like_dom_sf"/>
</dbReference>
<proteinExistence type="inferred from homology"/>
<keyword evidence="8" id="KW-0800">Toxin</keyword>
<dbReference type="HAMAP" id="MF_00265">
    <property type="entry name" value="VapC_Nob1"/>
    <property type="match status" value="1"/>
</dbReference>
<dbReference type="CDD" id="cd09871">
    <property type="entry name" value="PIN_MtVapC28-VapC30-like"/>
    <property type="match status" value="1"/>
</dbReference>
<organism evidence="10 11">
    <name type="scientific">Methylocella silvestris (strain DSM 15510 / CIP 108128 / LMG 27833 / NCIMB 13906 / BL2)</name>
    <dbReference type="NCBI Taxonomy" id="395965"/>
    <lineage>
        <taxon>Bacteria</taxon>
        <taxon>Pseudomonadati</taxon>
        <taxon>Pseudomonadota</taxon>
        <taxon>Alphaproteobacteria</taxon>
        <taxon>Hyphomicrobiales</taxon>
        <taxon>Beijerinckiaceae</taxon>
        <taxon>Methylocella</taxon>
    </lineage>
</organism>
<sequence length="132" mass="14375">MIVVDSSALIAILEMEADAAVYAAAIQQADRLLVSAVNVHEAGLVLRIRRGMTAADRMWRFLQVENDFEIIPFDEIQARAALSAFDRYGKGVHSLARLNLADCAAYALAVTMDAPLLFKGADFSATDVRTCI</sequence>
<dbReference type="Gene3D" id="3.40.50.1010">
    <property type="entry name" value="5'-nuclease"/>
    <property type="match status" value="1"/>
</dbReference>
<evidence type="ECO:0000256" key="6">
    <source>
        <dbReference type="ARBA" id="ARBA00022842"/>
    </source>
</evidence>
<dbReference type="OrthoDB" id="32625at2"/>
<evidence type="ECO:0000313" key="11">
    <source>
        <dbReference type="Proteomes" id="UP000002257"/>
    </source>
</evidence>